<feature type="compositionally biased region" description="Polar residues" evidence="1">
    <location>
        <begin position="9"/>
        <end position="37"/>
    </location>
</feature>
<gene>
    <name evidence="2" type="primary">Gephyllon.3_14_1</name>
</gene>
<organism evidence="2 3">
    <name type="scientific">ssRNA phage Gephyllon.3_14</name>
    <dbReference type="NCBI Taxonomy" id="2786154"/>
    <lineage>
        <taxon>Viruses</taxon>
        <taxon>Riboviria</taxon>
        <taxon>Orthornavirae</taxon>
        <taxon>Lenarviricota</taxon>
        <taxon>Leviviricetes</taxon>
        <taxon>Timlovirales</taxon>
        <taxon>Steitzviridae</taxon>
        <taxon>Hodnevirus</taxon>
        <taxon>Hodnevirus arvihabitans</taxon>
        <taxon>Gredihovirus arvihabitans</taxon>
    </lineage>
</organism>
<feature type="region of interest" description="Disordered" evidence="1">
    <location>
        <begin position="1"/>
        <end position="52"/>
    </location>
</feature>
<evidence type="ECO:0000256" key="1">
    <source>
        <dbReference type="SAM" id="MobiDB-lite"/>
    </source>
</evidence>
<protein>
    <submittedName>
        <fullName evidence="2">Maturation protein</fullName>
    </submittedName>
</protein>
<dbReference type="RefSeq" id="YP_010771543.1">
    <property type="nucleotide sequence ID" value="NC_074303.1"/>
</dbReference>
<reference evidence="2" key="1">
    <citation type="submission" date="2020-09" db="EMBL/GenBank/DDBJ databases">
        <title>Leviviricetes taxonomy.</title>
        <authorList>
            <person name="Stockdale S.R."/>
            <person name="Callanan J."/>
            <person name="Adriaenssens E.M."/>
            <person name="Kuhn J.H."/>
            <person name="Rumnieks J."/>
            <person name="Shkoporov A."/>
            <person name="Draper L.A."/>
            <person name="Ross P."/>
            <person name="Hill C."/>
        </authorList>
    </citation>
    <scope>NUCLEOTIDE SEQUENCE</scope>
</reference>
<evidence type="ECO:0000313" key="3">
    <source>
        <dbReference type="Proteomes" id="UP000679708"/>
    </source>
</evidence>
<dbReference type="Proteomes" id="UP000679708">
    <property type="component" value="Segment"/>
</dbReference>
<dbReference type="EMBL" id="BK014045">
    <property type="protein sequence ID" value="DAD52241.1"/>
    <property type="molecule type" value="Genomic_RNA"/>
</dbReference>
<dbReference type="KEGG" id="vg:80399916"/>
<keyword evidence="3" id="KW-1185">Reference proteome</keyword>
<accession>A0A8S5L3J9</accession>
<sequence length="408" mass="45307">MEDKFDGSRVNSTRAVRRFSSPQPTQRGRQMTVSENHAWNHRARRPDGGGDVGGPFFTEKKMIKVVNPTPRHLRGKVQSQQGFFYWDVADYIGPVLAMDPGSAVFPASAASSKHDLDVFGTKAIAIVKPTNSVADVANFLAEFASEGLPKLAGSALWEQTTLRARDAGEEYLNLEFGWKPMVSDIRSIVSGISHAHSVLGQYERGSKSIVRRRYDFPEFRSSSLTNMGATDFAITSNSSVLRDPSKPPGVLWRKTDTYRKVWFSGAFRYHLPTGFHSRNALEKLRAKADSLLGISITPEVLWNAAPWSWAVDWFSNAGDLISNYSDWATDGLVLEYGYVMETSSITDTYFMEGGKFFSPVLFGASPIIASVETKQRTVATPYGFGLSWDSFSPRQWAIVTALGLTKKR</sequence>
<dbReference type="GeneID" id="80399916"/>
<evidence type="ECO:0000313" key="2">
    <source>
        <dbReference type="EMBL" id="DAD52241.1"/>
    </source>
</evidence>
<proteinExistence type="predicted"/>
<name>A0A8S5L3J9_9VIRU</name>